<evidence type="ECO:0000256" key="3">
    <source>
        <dbReference type="ARBA" id="ARBA00012759"/>
    </source>
</evidence>
<dbReference type="Proteomes" id="UP000245942">
    <property type="component" value="Unassembled WGS sequence"/>
</dbReference>
<dbReference type="Gene3D" id="3.90.70.40">
    <property type="match status" value="1"/>
</dbReference>
<comment type="catalytic activity">
    <reaction evidence="1">
        <text>Thiol-dependent hydrolysis of ester, thioester, amide, peptide and isopeptide bonds formed by the C-terminal Gly of ubiquitin (a 76-residue protein attached to proteins as an intracellular targeting signal).</text>
        <dbReference type="EC" id="3.4.19.12"/>
    </reaction>
</comment>
<dbReference type="Gene3D" id="1.10.287.10">
    <property type="entry name" value="S15/NS1, RNA-binding"/>
    <property type="match status" value="1"/>
</dbReference>
<dbReference type="GO" id="GO:0016579">
    <property type="term" value="P:protein deubiquitination"/>
    <property type="evidence" value="ECO:0007669"/>
    <property type="project" value="InterPro"/>
</dbReference>
<dbReference type="AlphaFoldDB" id="A0A316U4A6"/>
<feature type="active site" evidence="12">
    <location>
        <position position="126"/>
    </location>
</feature>
<dbReference type="GO" id="GO:0006508">
    <property type="term" value="P:proteolysis"/>
    <property type="evidence" value="ECO:0007669"/>
    <property type="project" value="UniProtKB-KW"/>
</dbReference>
<feature type="region of interest" description="Disordered" evidence="13">
    <location>
        <begin position="218"/>
        <end position="294"/>
    </location>
</feature>
<dbReference type="GO" id="GO:0005634">
    <property type="term" value="C:nucleus"/>
    <property type="evidence" value="ECO:0007669"/>
    <property type="project" value="UniProtKB-SubCell"/>
</dbReference>
<sequence>MTSAARERVKKAILHERQEEGSMLCAQHALNNLLQGNYFDAAQLAEIASQLDGLERENLNMSDSEWGERDAAGRNADETGFFSVGVIETALQVWGLSLLRWNSADMRQFHNAPEQQLAFILNLQSHWFCFRSFGWADNLWFNLNSFLKEPTWVGTGYLGALLDQSQTEGYSVFVVRPTSADTQQAHNIVSQIRSCSADVAASSAESYASDSDEDEELKKALAASLASPEAESSTHGASSSGTLNPSTSKSMPRRRSKRQGDDDLQEALTASMRATSSRADAGRPSRLGEASGSGSRIIRSGITRDTAIDLEERSVDEDLIAGLESARSPFLHPSLRDHVGPGDAIEDEVEELHALDGSANGRAARPNPSMPLTRPQPHGNVIEISSDDEDIDADFEEQDSLAWKAATAAFQDLRDRDYDDEDAELQRALAASIAAGPSSASSTSIAQQGRQSSPDLSGGVSAEEQAEIMAAIAAARGQRSPTPADVGRIARMREEAKRKEREAREREERRERGVYTPEPESVRKMMASANQGQGTEGADEDEEDEDEDEDRDSKQMSAEELRKMRLARFGK</sequence>
<evidence type="ECO:0000256" key="4">
    <source>
        <dbReference type="ARBA" id="ARBA00022670"/>
    </source>
</evidence>
<feature type="active site" evidence="11 12">
    <location>
        <position position="144"/>
    </location>
</feature>
<feature type="region of interest" description="Disordered" evidence="13">
    <location>
        <begin position="433"/>
        <end position="571"/>
    </location>
</feature>
<dbReference type="EMBL" id="KZ819329">
    <property type="protein sequence ID" value="PWN20077.1"/>
    <property type="molecule type" value="Genomic_DNA"/>
</dbReference>
<keyword evidence="8" id="KW-0805">Transcription regulation</keyword>
<keyword evidence="10" id="KW-0539">Nucleus</keyword>
<accession>A0A316U4A6</accession>
<feature type="domain" description="Josephin" evidence="14">
    <location>
        <begin position="10"/>
        <end position="190"/>
    </location>
</feature>
<dbReference type="SMART" id="SM01246">
    <property type="entry name" value="Josephin"/>
    <property type="match status" value="1"/>
</dbReference>
<evidence type="ECO:0000256" key="13">
    <source>
        <dbReference type="SAM" id="MobiDB-lite"/>
    </source>
</evidence>
<feature type="active site" description="Proton acceptor" evidence="11">
    <location>
        <position position="126"/>
    </location>
</feature>
<dbReference type="PRINTS" id="PR01233">
    <property type="entry name" value="JOSEPHIN"/>
</dbReference>
<evidence type="ECO:0000256" key="8">
    <source>
        <dbReference type="ARBA" id="ARBA00023015"/>
    </source>
</evidence>
<evidence type="ECO:0000256" key="1">
    <source>
        <dbReference type="ARBA" id="ARBA00000707"/>
    </source>
</evidence>
<keyword evidence="5" id="KW-0833">Ubl conjugation pathway</keyword>
<evidence type="ECO:0000259" key="14">
    <source>
        <dbReference type="PROSITE" id="PS50957"/>
    </source>
</evidence>
<dbReference type="PANTHER" id="PTHR14159">
    <property type="entry name" value="ATAXIN-3-RELATED"/>
    <property type="match status" value="1"/>
</dbReference>
<dbReference type="RefSeq" id="XP_025347237.1">
    <property type="nucleotide sequence ID" value="XM_025492773.1"/>
</dbReference>
<keyword evidence="9" id="KW-0804">Transcription</keyword>
<comment type="subcellular location">
    <subcellularLocation>
        <location evidence="2">Nucleus</location>
    </subcellularLocation>
</comment>
<reference evidence="15 16" key="1">
    <citation type="journal article" date="2018" name="Mol. Biol. Evol.">
        <title>Broad Genomic Sampling Reveals a Smut Pathogenic Ancestry of the Fungal Clade Ustilaginomycotina.</title>
        <authorList>
            <person name="Kijpornyongpan T."/>
            <person name="Mondo S.J."/>
            <person name="Barry K."/>
            <person name="Sandor L."/>
            <person name="Lee J."/>
            <person name="Lipzen A."/>
            <person name="Pangilinan J."/>
            <person name="LaButti K."/>
            <person name="Hainaut M."/>
            <person name="Henrissat B."/>
            <person name="Grigoriev I.V."/>
            <person name="Spatafora J.W."/>
            <person name="Aime M.C."/>
        </authorList>
    </citation>
    <scope>NUCLEOTIDE SEQUENCE [LARGE SCALE GENOMIC DNA]</scope>
    <source>
        <strain evidence="15 16">MCA 4718</strain>
    </source>
</reference>
<evidence type="ECO:0000256" key="6">
    <source>
        <dbReference type="ARBA" id="ARBA00022801"/>
    </source>
</evidence>
<feature type="compositionally biased region" description="Acidic residues" evidence="13">
    <location>
        <begin position="537"/>
        <end position="550"/>
    </location>
</feature>
<feature type="compositionally biased region" description="Low complexity" evidence="13">
    <location>
        <begin position="220"/>
        <end position="233"/>
    </location>
</feature>
<dbReference type="InterPro" id="IPR033865">
    <property type="entry name" value="Ataxin-3"/>
</dbReference>
<protein>
    <recommendedName>
        <fullName evidence="3">ubiquitinyl hydrolase 1</fullName>
        <ecNumber evidence="3">3.4.19.12</ecNumber>
    </recommendedName>
</protein>
<dbReference type="InterPro" id="IPR003903">
    <property type="entry name" value="UIM_dom"/>
</dbReference>
<feature type="active site" description="Nucleophile" evidence="11">
    <location>
        <position position="25"/>
    </location>
</feature>
<evidence type="ECO:0000256" key="2">
    <source>
        <dbReference type="ARBA" id="ARBA00004123"/>
    </source>
</evidence>
<keyword evidence="6 12" id="KW-0378">Hydrolase</keyword>
<evidence type="ECO:0000256" key="7">
    <source>
        <dbReference type="ARBA" id="ARBA00022807"/>
    </source>
</evidence>
<name>A0A316U4A6_9BASI</name>
<gene>
    <name evidence="15" type="ORF">BCV69DRAFT_283610</name>
</gene>
<dbReference type="GO" id="GO:0004843">
    <property type="term" value="F:cysteine-type deubiquitinase activity"/>
    <property type="evidence" value="ECO:0007669"/>
    <property type="project" value="UniProtKB-EC"/>
</dbReference>
<evidence type="ECO:0000313" key="15">
    <source>
        <dbReference type="EMBL" id="PWN20077.1"/>
    </source>
</evidence>
<dbReference type="InterPro" id="IPR006155">
    <property type="entry name" value="Josephin"/>
</dbReference>
<feature type="region of interest" description="Disordered" evidence="13">
    <location>
        <begin position="357"/>
        <end position="378"/>
    </location>
</feature>
<keyword evidence="4" id="KW-0645">Protease</keyword>
<evidence type="ECO:0000256" key="12">
    <source>
        <dbReference type="PROSITE-ProRule" id="PRU00331"/>
    </source>
</evidence>
<keyword evidence="7" id="KW-0788">Thiol protease</keyword>
<dbReference type="STRING" id="1684307.A0A316U4A6"/>
<dbReference type="EC" id="3.4.19.12" evidence="3"/>
<feature type="compositionally biased region" description="Low complexity" evidence="13">
    <location>
        <begin position="433"/>
        <end position="446"/>
    </location>
</feature>
<dbReference type="Pfam" id="PF02099">
    <property type="entry name" value="Josephin"/>
    <property type="match status" value="1"/>
</dbReference>
<evidence type="ECO:0000256" key="10">
    <source>
        <dbReference type="ARBA" id="ARBA00023242"/>
    </source>
</evidence>
<feature type="compositionally biased region" description="Polar residues" evidence="13">
    <location>
        <begin position="234"/>
        <end position="250"/>
    </location>
</feature>
<evidence type="ECO:0000313" key="16">
    <source>
        <dbReference type="Proteomes" id="UP000245942"/>
    </source>
</evidence>
<evidence type="ECO:0000256" key="5">
    <source>
        <dbReference type="ARBA" id="ARBA00022786"/>
    </source>
</evidence>
<feature type="compositionally biased region" description="Basic and acidic residues" evidence="13">
    <location>
        <begin position="491"/>
        <end position="513"/>
    </location>
</feature>
<dbReference type="GeneID" id="37014507"/>
<organism evidence="15 16">
    <name type="scientific">Pseudomicrostroma glucosiphilum</name>
    <dbReference type="NCBI Taxonomy" id="1684307"/>
    <lineage>
        <taxon>Eukaryota</taxon>
        <taxon>Fungi</taxon>
        <taxon>Dikarya</taxon>
        <taxon>Basidiomycota</taxon>
        <taxon>Ustilaginomycotina</taxon>
        <taxon>Exobasidiomycetes</taxon>
        <taxon>Microstromatales</taxon>
        <taxon>Microstromatales incertae sedis</taxon>
        <taxon>Pseudomicrostroma</taxon>
    </lineage>
</organism>
<dbReference type="PANTHER" id="PTHR14159:SF0">
    <property type="entry name" value="ATAXIN-3-RELATED"/>
    <property type="match status" value="1"/>
</dbReference>
<keyword evidence="16" id="KW-1185">Reference proteome</keyword>
<proteinExistence type="predicted"/>
<feature type="active site" evidence="12">
    <location>
        <position position="25"/>
    </location>
</feature>
<evidence type="ECO:0000256" key="11">
    <source>
        <dbReference type="PIRSR" id="PIRSR633865-1"/>
    </source>
</evidence>
<feature type="compositionally biased region" description="Basic and acidic residues" evidence="13">
    <location>
        <begin position="551"/>
        <end position="563"/>
    </location>
</feature>
<dbReference type="PROSITE" id="PS50957">
    <property type="entry name" value="JOSEPHIN"/>
    <property type="match status" value="1"/>
</dbReference>
<dbReference type="SMART" id="SM00726">
    <property type="entry name" value="UIM"/>
    <property type="match status" value="3"/>
</dbReference>
<dbReference type="Gene3D" id="6.10.140.100">
    <property type="match status" value="1"/>
</dbReference>
<evidence type="ECO:0000256" key="9">
    <source>
        <dbReference type="ARBA" id="ARBA00023163"/>
    </source>
</evidence>
<dbReference type="OrthoDB" id="10063692at2759"/>